<dbReference type="EMBL" id="CAJVQB010000227">
    <property type="protein sequence ID" value="CAG8476266.1"/>
    <property type="molecule type" value="Genomic_DNA"/>
</dbReference>
<feature type="non-terminal residue" evidence="2">
    <location>
        <position position="1"/>
    </location>
</feature>
<sequence length="201" mass="23276">EQNGRYEVLGFVGESHSPREDGRNNRKGSKRGSKDEVKRKDRIEKLVKINGKRAEASIRVSLSMNIISMKYIKEKGLIWKLRTIKSLETIFVISDENDVDEDHLMKRGNNDRKETNNDRASVNGFRNEKEEQPDYKREGNMVHRDIRDNGNYNSLECDQGTEKISQKYLNEVDWTVISNHVEKLQGRNGPIPNKSKEDLGD</sequence>
<proteinExistence type="predicted"/>
<comment type="caution">
    <text evidence="2">The sequence shown here is derived from an EMBL/GenBank/DDBJ whole genome shotgun (WGS) entry which is preliminary data.</text>
</comment>
<feature type="region of interest" description="Disordered" evidence="1">
    <location>
        <begin position="181"/>
        <end position="201"/>
    </location>
</feature>
<organism evidence="2 3">
    <name type="scientific">Gigaspora margarita</name>
    <dbReference type="NCBI Taxonomy" id="4874"/>
    <lineage>
        <taxon>Eukaryota</taxon>
        <taxon>Fungi</taxon>
        <taxon>Fungi incertae sedis</taxon>
        <taxon>Mucoromycota</taxon>
        <taxon>Glomeromycotina</taxon>
        <taxon>Glomeromycetes</taxon>
        <taxon>Diversisporales</taxon>
        <taxon>Gigasporaceae</taxon>
        <taxon>Gigaspora</taxon>
    </lineage>
</organism>
<evidence type="ECO:0000313" key="2">
    <source>
        <dbReference type="EMBL" id="CAG8476266.1"/>
    </source>
</evidence>
<accession>A0ABM8VY57</accession>
<name>A0ABM8VY57_GIGMA</name>
<keyword evidence="3" id="KW-1185">Reference proteome</keyword>
<evidence type="ECO:0000313" key="3">
    <source>
        <dbReference type="Proteomes" id="UP000789901"/>
    </source>
</evidence>
<protein>
    <submittedName>
        <fullName evidence="2">39041_t:CDS:1</fullName>
    </submittedName>
</protein>
<reference evidence="2 3" key="1">
    <citation type="submission" date="2021-06" db="EMBL/GenBank/DDBJ databases">
        <authorList>
            <person name="Kallberg Y."/>
            <person name="Tangrot J."/>
            <person name="Rosling A."/>
        </authorList>
    </citation>
    <scope>NUCLEOTIDE SEQUENCE [LARGE SCALE GENOMIC DNA]</scope>
    <source>
        <strain evidence="2 3">120-4 pot B 10/14</strain>
    </source>
</reference>
<dbReference type="Proteomes" id="UP000789901">
    <property type="component" value="Unassembled WGS sequence"/>
</dbReference>
<gene>
    <name evidence="2" type="ORF">GMARGA_LOCUS1017</name>
</gene>
<evidence type="ECO:0000256" key="1">
    <source>
        <dbReference type="SAM" id="MobiDB-lite"/>
    </source>
</evidence>
<feature type="region of interest" description="Disordered" evidence="1">
    <location>
        <begin position="1"/>
        <end position="39"/>
    </location>
</feature>